<protein>
    <submittedName>
        <fullName evidence="2">Uncharacterized protein</fullName>
    </submittedName>
</protein>
<accession>A0AAV2ECF0</accession>
<evidence type="ECO:0000313" key="3">
    <source>
        <dbReference type="Proteomes" id="UP001497516"/>
    </source>
</evidence>
<dbReference type="AlphaFoldDB" id="A0AAV2ECF0"/>
<evidence type="ECO:0000313" key="2">
    <source>
        <dbReference type="EMBL" id="CAL1383225.1"/>
    </source>
</evidence>
<feature type="region of interest" description="Disordered" evidence="1">
    <location>
        <begin position="24"/>
        <end position="52"/>
    </location>
</feature>
<gene>
    <name evidence="2" type="ORF">LTRI10_LOCUS24510</name>
</gene>
<organism evidence="2 3">
    <name type="scientific">Linum trigynum</name>
    <dbReference type="NCBI Taxonomy" id="586398"/>
    <lineage>
        <taxon>Eukaryota</taxon>
        <taxon>Viridiplantae</taxon>
        <taxon>Streptophyta</taxon>
        <taxon>Embryophyta</taxon>
        <taxon>Tracheophyta</taxon>
        <taxon>Spermatophyta</taxon>
        <taxon>Magnoliopsida</taxon>
        <taxon>eudicotyledons</taxon>
        <taxon>Gunneridae</taxon>
        <taxon>Pentapetalae</taxon>
        <taxon>rosids</taxon>
        <taxon>fabids</taxon>
        <taxon>Malpighiales</taxon>
        <taxon>Linaceae</taxon>
        <taxon>Linum</taxon>
    </lineage>
</organism>
<name>A0AAV2ECF0_9ROSI</name>
<reference evidence="2 3" key="1">
    <citation type="submission" date="2024-04" db="EMBL/GenBank/DDBJ databases">
        <authorList>
            <person name="Fracassetti M."/>
        </authorList>
    </citation>
    <scope>NUCLEOTIDE SEQUENCE [LARGE SCALE GENOMIC DNA]</scope>
</reference>
<keyword evidence="3" id="KW-1185">Reference proteome</keyword>
<evidence type="ECO:0000256" key="1">
    <source>
        <dbReference type="SAM" id="MobiDB-lite"/>
    </source>
</evidence>
<dbReference type="EMBL" id="OZ034817">
    <property type="protein sequence ID" value="CAL1383225.1"/>
    <property type="molecule type" value="Genomic_DNA"/>
</dbReference>
<sequence>MDEERKRNGVAYLSEVYNASLKAGIDSPNRAGQFRNNREGEGTQSSQMGTDRLRTGEYHRRGEGIAEVAAQGGGLQEERNLQIPLVSPSGELTWSLKIEKNMRIKGE</sequence>
<dbReference type="Proteomes" id="UP001497516">
    <property type="component" value="Chromosome 4"/>
</dbReference>
<proteinExistence type="predicted"/>